<dbReference type="Proteomes" id="UP001359559">
    <property type="component" value="Unassembled WGS sequence"/>
</dbReference>
<protein>
    <submittedName>
        <fullName evidence="1">Uncharacterized protein</fullName>
    </submittedName>
</protein>
<evidence type="ECO:0000313" key="2">
    <source>
        <dbReference type="Proteomes" id="UP001359559"/>
    </source>
</evidence>
<gene>
    <name evidence="1" type="ORF">RJT34_19950</name>
</gene>
<name>A0AAN9ISF0_CLITE</name>
<reference evidence="1 2" key="1">
    <citation type="submission" date="2024-01" db="EMBL/GenBank/DDBJ databases">
        <title>The genomes of 5 underutilized Papilionoideae crops provide insights into root nodulation and disease resistance.</title>
        <authorList>
            <person name="Yuan L."/>
        </authorList>
    </citation>
    <scope>NUCLEOTIDE SEQUENCE [LARGE SCALE GENOMIC DNA]</scope>
    <source>
        <strain evidence="1">LY-2023</strain>
        <tissue evidence="1">Leaf</tissue>
    </source>
</reference>
<keyword evidence="2" id="KW-1185">Reference proteome</keyword>
<organism evidence="1 2">
    <name type="scientific">Clitoria ternatea</name>
    <name type="common">Butterfly pea</name>
    <dbReference type="NCBI Taxonomy" id="43366"/>
    <lineage>
        <taxon>Eukaryota</taxon>
        <taxon>Viridiplantae</taxon>
        <taxon>Streptophyta</taxon>
        <taxon>Embryophyta</taxon>
        <taxon>Tracheophyta</taxon>
        <taxon>Spermatophyta</taxon>
        <taxon>Magnoliopsida</taxon>
        <taxon>eudicotyledons</taxon>
        <taxon>Gunneridae</taxon>
        <taxon>Pentapetalae</taxon>
        <taxon>rosids</taxon>
        <taxon>fabids</taxon>
        <taxon>Fabales</taxon>
        <taxon>Fabaceae</taxon>
        <taxon>Papilionoideae</taxon>
        <taxon>50 kb inversion clade</taxon>
        <taxon>NPAAA clade</taxon>
        <taxon>indigoferoid/millettioid clade</taxon>
        <taxon>Phaseoleae</taxon>
        <taxon>Clitoria</taxon>
    </lineage>
</organism>
<sequence length="106" mass="11956">MTKLPACMDNRNSPDRMTKGKEVLYDEANGKKDIHMESSDTMVDTVDNVSASKCPTVAIGLGNEIMLTPQKSITDETWTVDRVRNSHEDFELSSNKIRKIIKQEPK</sequence>
<proteinExistence type="predicted"/>
<dbReference type="AlphaFoldDB" id="A0AAN9ISF0"/>
<dbReference type="EMBL" id="JAYKXN010000005">
    <property type="protein sequence ID" value="KAK7285189.1"/>
    <property type="molecule type" value="Genomic_DNA"/>
</dbReference>
<comment type="caution">
    <text evidence="1">The sequence shown here is derived from an EMBL/GenBank/DDBJ whole genome shotgun (WGS) entry which is preliminary data.</text>
</comment>
<accession>A0AAN9ISF0</accession>
<evidence type="ECO:0000313" key="1">
    <source>
        <dbReference type="EMBL" id="KAK7285189.1"/>
    </source>
</evidence>